<dbReference type="InterPro" id="IPR036278">
    <property type="entry name" value="Sialidase_sf"/>
</dbReference>
<dbReference type="GO" id="GO:0006816">
    <property type="term" value="P:calcium ion transport"/>
    <property type="evidence" value="ECO:0007669"/>
    <property type="project" value="TreeGrafter"/>
</dbReference>
<dbReference type="InterPro" id="IPR013783">
    <property type="entry name" value="Ig-like_fold"/>
</dbReference>
<evidence type="ECO:0000313" key="8">
    <source>
        <dbReference type="EMBL" id="QCC51718.1"/>
    </source>
</evidence>
<reference evidence="8 9" key="1">
    <citation type="journal article" date="2019" name="Nat. Commun.">
        <title>A new type of DNA phosphorothioation-based antiviral system in archaea.</title>
        <authorList>
            <person name="Xiong L."/>
            <person name="Liu S."/>
            <person name="Chen S."/>
            <person name="Xiao Y."/>
            <person name="Zhu B."/>
            <person name="Gao Y."/>
            <person name="Zhang Y."/>
            <person name="Chen B."/>
            <person name="Luo J."/>
            <person name="Deng Z."/>
            <person name="Chen X."/>
            <person name="Wang L."/>
            <person name="Chen S."/>
        </authorList>
    </citation>
    <scope>NUCLEOTIDE SEQUENCE [LARGE SCALE GENOMIC DNA]</scope>
    <source>
        <strain evidence="8 9">CBA1105</strain>
    </source>
</reference>
<keyword evidence="9" id="KW-1185">Reference proteome</keyword>
<proteinExistence type="predicted"/>
<dbReference type="OrthoDB" id="8638at2157"/>
<evidence type="ECO:0000256" key="3">
    <source>
        <dbReference type="ARBA" id="ARBA00022737"/>
    </source>
</evidence>
<feature type="compositionally biased region" description="Polar residues" evidence="6">
    <location>
        <begin position="671"/>
        <end position="684"/>
    </location>
</feature>
<dbReference type="SUPFAM" id="SSF50939">
    <property type="entry name" value="Sialidases"/>
    <property type="match status" value="1"/>
</dbReference>
<dbReference type="EMBL" id="CP031310">
    <property type="protein sequence ID" value="QCC51718.1"/>
    <property type="molecule type" value="Genomic_DNA"/>
</dbReference>
<accession>A0A4D6HEX6</accession>
<evidence type="ECO:0000256" key="4">
    <source>
        <dbReference type="ARBA" id="ARBA00022989"/>
    </source>
</evidence>
<dbReference type="Gene3D" id="2.60.40.10">
    <property type="entry name" value="Immunoglobulins"/>
    <property type="match status" value="3"/>
</dbReference>
<evidence type="ECO:0000256" key="5">
    <source>
        <dbReference type="ARBA" id="ARBA00023136"/>
    </source>
</evidence>
<evidence type="ECO:0000256" key="1">
    <source>
        <dbReference type="ARBA" id="ARBA00004141"/>
    </source>
</evidence>
<dbReference type="PROSITE" id="PS50093">
    <property type="entry name" value="PKD"/>
    <property type="match status" value="2"/>
</dbReference>
<evidence type="ECO:0000256" key="6">
    <source>
        <dbReference type="SAM" id="MobiDB-lite"/>
    </source>
</evidence>
<evidence type="ECO:0000259" key="7">
    <source>
        <dbReference type="PROSITE" id="PS50093"/>
    </source>
</evidence>
<feature type="region of interest" description="Disordered" evidence="6">
    <location>
        <begin position="850"/>
        <end position="875"/>
    </location>
</feature>
<dbReference type="GeneID" id="39848384"/>
<dbReference type="InterPro" id="IPR022409">
    <property type="entry name" value="PKD/Chitinase_dom"/>
</dbReference>
<keyword evidence="3" id="KW-0677">Repeat</keyword>
<dbReference type="PANTHER" id="PTHR46730:SF4">
    <property type="entry name" value="POLYCYSTIC KIDNEY DISEASE PROTEIN 1-LIKE 1"/>
    <property type="match status" value="1"/>
</dbReference>
<dbReference type="KEGG" id="hsn:DV733_10940"/>
<dbReference type="Pfam" id="PF18911">
    <property type="entry name" value="PKD_4"/>
    <property type="match status" value="1"/>
</dbReference>
<dbReference type="GO" id="GO:0005886">
    <property type="term" value="C:plasma membrane"/>
    <property type="evidence" value="ECO:0007669"/>
    <property type="project" value="TreeGrafter"/>
</dbReference>
<evidence type="ECO:0000256" key="2">
    <source>
        <dbReference type="ARBA" id="ARBA00022692"/>
    </source>
</evidence>
<organism evidence="8 9">
    <name type="scientific">Halapricum salinum</name>
    <dbReference type="NCBI Taxonomy" id="1457250"/>
    <lineage>
        <taxon>Archaea</taxon>
        <taxon>Methanobacteriati</taxon>
        <taxon>Methanobacteriota</taxon>
        <taxon>Stenosarchaea group</taxon>
        <taxon>Halobacteria</taxon>
        <taxon>Halobacteriales</taxon>
        <taxon>Haloarculaceae</taxon>
        <taxon>Halapricum</taxon>
    </lineage>
</organism>
<feature type="compositionally biased region" description="Polar residues" evidence="6">
    <location>
        <begin position="640"/>
        <end position="662"/>
    </location>
</feature>
<dbReference type="PANTHER" id="PTHR46730">
    <property type="entry name" value="POLYCYSTIN-1"/>
    <property type="match status" value="1"/>
</dbReference>
<comment type="subcellular location">
    <subcellularLocation>
        <location evidence="1">Membrane</location>
        <topology evidence="1">Multi-pass membrane protein</topology>
    </subcellularLocation>
</comment>
<evidence type="ECO:0000313" key="9">
    <source>
        <dbReference type="Proteomes" id="UP000296706"/>
    </source>
</evidence>
<feature type="region of interest" description="Disordered" evidence="6">
    <location>
        <begin position="1"/>
        <end position="20"/>
    </location>
</feature>
<feature type="domain" description="PKD" evidence="7">
    <location>
        <begin position="124"/>
        <end position="194"/>
    </location>
</feature>
<dbReference type="CDD" id="cd00146">
    <property type="entry name" value="PKD"/>
    <property type="match status" value="2"/>
</dbReference>
<feature type="domain" description="PKD" evidence="7">
    <location>
        <begin position="212"/>
        <end position="278"/>
    </location>
</feature>
<dbReference type="SMART" id="SM00089">
    <property type="entry name" value="PKD"/>
    <property type="match status" value="2"/>
</dbReference>
<feature type="region of interest" description="Disordered" evidence="6">
    <location>
        <begin position="633"/>
        <end position="690"/>
    </location>
</feature>
<dbReference type="GO" id="GO:0005261">
    <property type="term" value="F:monoatomic cation channel activity"/>
    <property type="evidence" value="ECO:0007669"/>
    <property type="project" value="TreeGrafter"/>
</dbReference>
<keyword evidence="5" id="KW-0472">Membrane</keyword>
<dbReference type="InterPro" id="IPR035986">
    <property type="entry name" value="PKD_dom_sf"/>
</dbReference>
<dbReference type="RefSeq" id="WP_079979508.1">
    <property type="nucleotide sequence ID" value="NZ_CP031310.1"/>
</dbReference>
<sequence>MTDLRSIRYGQTKDGRIGGTDPNYPDLAQWYYEPVSFYGEKGDKVKLTISSDIFTPIVEIVLPDGSKEPFGTLVNPPFEDPPLERQETEILEQTGTHTLWISHERYTRLGPYQLTLEAIETPNLNARFDYSPLSTSPSSDVTFDASPSDGTIDEFVWEFGDGTEAQGTQVTHHYDTSGEYKVQLHAKSSVDSINIEDIASATVRVEADGNDLVSGFSINNTVPQTNDTVQFDSGLTEDELENEDITLTWEFGDGSTAKGPRVSHTYATSGTYTITLTADGETFTRELTVGTPPVEITGLDRDIGGTLLPQLGIDESVEATVEVPETSDIEQVQFEFAGQQSIATNPPYDASLTIGDVVAPATPLIVQAVTSTGATREIEHEIPIQRLPEWLEFLLKSTDTLGVELTDGEIEITYSPLADLDVGFDIPKDVLSGDDRPDEGGNGTYDFDVGMGGIYDPLVNEAELTAAGTIAAEVMALAFEIKVALTGTVQSTTLALESAQADIDSQLEFDIEPPTVPIPVSIPIPGTNSAIGIVPTVIVSADGTFDFNADFSFDAGTVKPGIELEVSIGIDLELPLLPDGELKGVPSGGIDGEFDVGTDDWNLRATFFLAGKVVLDIPGTEIVLEQDPIWDQPLTGDGASGSSQVTASSLSDPRVRQTSTGGPQPLPEIDSVQTASLSTQSISPRESFRLTDRPYEDIQPALASPTDSKQLVVWSQQDEDKSAKAGNDLVAQWYENGSWSDQFVITDSTYADADPVCAAIETGEILVAWKRFPEDRTTSSDLETLSDVNDTRNKTEIAYSIYDGSSWSNPTLLTSTSITQRRPTVATADGEWYLAWEAFDREVGTSTVRSTVVSPDGSTTSITDQGGAASPDLGSRDDGTVDLAYLVMDNGQVTDITHRVRDGTSTISEQTYSAPEAATVVVANGRVVWATNIDRNPTLVEAADSSTTELSLREDVIEVRELSLSARADQAILSYVSILEGGSTRDLVYRLDRGNGWIFDRSITEDIQDGIRVRYTDLVFTGPASFLSGYSVRDPGTDTVSDVFATTQEFGPAYAIDGSVDSGVAGDQTTLSYELENRGDIDGSEQVTVKILRDGTEIDSITHDPVNSGGTLTRDRDVTIGDGGEFTITVDVPEPSLETEPRDISLVAARAKLRVDEVSAQRPGPNEAVVQIALTNNGGAVADKVPVVLNDAAETVAAPTISQIGAKSTTTIETTLDPQALDNSDTHEVRIDPDGTLPSQAETTPLRQTYLVRPELRVEDVRYREDNDRFVRVLVSNHGPGVGMATVTVRDGTDNELNTTQVSVPPAELDNGQVVSVHRTIDISTPSLVEGQAVAVEIDPEVSNRRQEGLTTVQNVETVLPSEYQGTVGDVVVSATGSSLPVGGQGTVDITAENASQVTLEGLWTDWGVEVDVPSEILEVDIAESGTVTLNWGAAQSSVTPTVTILIPDRYVGGEYLVNIVASNDNGAVEATATLTIE</sequence>
<dbReference type="Pfam" id="PF00801">
    <property type="entry name" value="PKD"/>
    <property type="match status" value="1"/>
</dbReference>
<keyword evidence="2" id="KW-0812">Transmembrane</keyword>
<gene>
    <name evidence="8" type="ORF">DV733_10940</name>
</gene>
<dbReference type="Proteomes" id="UP000296706">
    <property type="component" value="Chromosome"/>
</dbReference>
<name>A0A4D6HEX6_9EURY</name>
<keyword evidence="4" id="KW-1133">Transmembrane helix</keyword>
<dbReference type="SUPFAM" id="SSF49299">
    <property type="entry name" value="PKD domain"/>
    <property type="match status" value="2"/>
</dbReference>
<protein>
    <submittedName>
        <fullName evidence="8">PKD domain-containing protein</fullName>
    </submittedName>
</protein>
<dbReference type="InterPro" id="IPR000601">
    <property type="entry name" value="PKD_dom"/>
</dbReference>